<gene>
    <name evidence="1" type="ORF">MGAL_10B025939</name>
</gene>
<dbReference type="Proteomes" id="UP000596742">
    <property type="component" value="Unassembled WGS sequence"/>
</dbReference>
<organism evidence="1 2">
    <name type="scientific">Mytilus galloprovincialis</name>
    <name type="common">Mediterranean mussel</name>
    <dbReference type="NCBI Taxonomy" id="29158"/>
    <lineage>
        <taxon>Eukaryota</taxon>
        <taxon>Metazoa</taxon>
        <taxon>Spiralia</taxon>
        <taxon>Lophotrochozoa</taxon>
        <taxon>Mollusca</taxon>
        <taxon>Bivalvia</taxon>
        <taxon>Autobranchia</taxon>
        <taxon>Pteriomorphia</taxon>
        <taxon>Mytilida</taxon>
        <taxon>Mytiloidea</taxon>
        <taxon>Mytilidae</taxon>
        <taxon>Mytilinae</taxon>
        <taxon>Mytilus</taxon>
    </lineage>
</organism>
<evidence type="ECO:0000313" key="2">
    <source>
        <dbReference type="Proteomes" id="UP000596742"/>
    </source>
</evidence>
<dbReference type="EMBL" id="UYJE01010284">
    <property type="protein sequence ID" value="VDI81600.1"/>
    <property type="molecule type" value="Genomic_DNA"/>
</dbReference>
<keyword evidence="2" id="KW-1185">Reference proteome</keyword>
<sequence length="227" mass="25830">MNQKDFWKSIGKIGIANDRKRVIPLAVVGNCGNVTNDKSNVLNIWKNDFETLFKRNEDINDHLDKTICNTEIDVTCLHEPISKEEVLKAVIHAKLRKAAGIDDIPVEVLKNEATIDLLFKIISGCFNLGRVPFQWNSGIIIPILKPGADDDRQPLNYRGITLISVPCKIYCYILNQRLSVWLDQNDILCDEQNGLRGGRSCEEHIHSLHSVLNDRKISREIILCVFR</sequence>
<evidence type="ECO:0008006" key="3">
    <source>
        <dbReference type="Google" id="ProtNLM"/>
    </source>
</evidence>
<protein>
    <recommendedName>
        <fullName evidence="3">Reverse transcriptase domain-containing protein</fullName>
    </recommendedName>
</protein>
<dbReference type="OrthoDB" id="6150503at2759"/>
<name>A0A8B6HLM1_MYTGA</name>
<proteinExistence type="predicted"/>
<dbReference type="AlphaFoldDB" id="A0A8B6HLM1"/>
<reference evidence="1" key="1">
    <citation type="submission" date="2018-11" db="EMBL/GenBank/DDBJ databases">
        <authorList>
            <person name="Alioto T."/>
            <person name="Alioto T."/>
        </authorList>
    </citation>
    <scope>NUCLEOTIDE SEQUENCE</scope>
</reference>
<dbReference type="PANTHER" id="PTHR19446">
    <property type="entry name" value="REVERSE TRANSCRIPTASES"/>
    <property type="match status" value="1"/>
</dbReference>
<evidence type="ECO:0000313" key="1">
    <source>
        <dbReference type="EMBL" id="VDI81600.1"/>
    </source>
</evidence>
<accession>A0A8B6HLM1</accession>
<comment type="caution">
    <text evidence="1">The sequence shown here is derived from an EMBL/GenBank/DDBJ whole genome shotgun (WGS) entry which is preliminary data.</text>
</comment>